<gene>
    <name evidence="5" type="ORF">H0486_10620</name>
</gene>
<dbReference type="SUPFAM" id="SSF46785">
    <property type="entry name" value="Winged helix' DNA-binding domain"/>
    <property type="match status" value="1"/>
</dbReference>
<dbReference type="PRINTS" id="PR00778">
    <property type="entry name" value="HTHARSR"/>
</dbReference>
<dbReference type="GO" id="GO:0003677">
    <property type="term" value="F:DNA binding"/>
    <property type="evidence" value="ECO:0007669"/>
    <property type="project" value="UniProtKB-KW"/>
</dbReference>
<dbReference type="PANTHER" id="PTHR43132:SF2">
    <property type="entry name" value="ARSENICAL RESISTANCE OPERON REPRESSOR ARSR-RELATED"/>
    <property type="match status" value="1"/>
</dbReference>
<accession>A0A839K107</accession>
<dbReference type="InterPro" id="IPR051011">
    <property type="entry name" value="Metal_resp_trans_reg"/>
</dbReference>
<dbReference type="AlphaFoldDB" id="A0A839K107"/>
<dbReference type="InterPro" id="IPR036390">
    <property type="entry name" value="WH_DNA-bd_sf"/>
</dbReference>
<evidence type="ECO:0000259" key="4">
    <source>
        <dbReference type="PROSITE" id="PS50987"/>
    </source>
</evidence>
<comment type="caution">
    <text evidence="5">The sequence shown here is derived from an EMBL/GenBank/DDBJ whole genome shotgun (WGS) entry which is preliminary data.</text>
</comment>
<evidence type="ECO:0000313" key="5">
    <source>
        <dbReference type="EMBL" id="MBB2183330.1"/>
    </source>
</evidence>
<dbReference type="InterPro" id="IPR036388">
    <property type="entry name" value="WH-like_DNA-bd_sf"/>
</dbReference>
<evidence type="ECO:0000256" key="2">
    <source>
        <dbReference type="ARBA" id="ARBA00023125"/>
    </source>
</evidence>
<dbReference type="InterPro" id="IPR001845">
    <property type="entry name" value="HTH_ArsR_DNA-bd_dom"/>
</dbReference>
<evidence type="ECO:0000256" key="1">
    <source>
        <dbReference type="ARBA" id="ARBA00023015"/>
    </source>
</evidence>
<dbReference type="InterPro" id="IPR011991">
    <property type="entry name" value="ArsR-like_HTH"/>
</dbReference>
<sequence>MDQRAERYAETAEILKVLAHPVRLCIVNGLIENGECNVTYMQSCLGAPQSTVSQHLQKLKAAGIVEGRRSGLEIYYSITNEKVISLMKALFQ</sequence>
<keyword evidence="1" id="KW-0805">Transcription regulation</keyword>
<organism evidence="5 6">
    <name type="scientific">Variimorphobacter saccharofermentans</name>
    <dbReference type="NCBI Taxonomy" id="2755051"/>
    <lineage>
        <taxon>Bacteria</taxon>
        <taxon>Bacillati</taxon>
        <taxon>Bacillota</taxon>
        <taxon>Clostridia</taxon>
        <taxon>Lachnospirales</taxon>
        <taxon>Lachnospiraceae</taxon>
        <taxon>Variimorphobacter</taxon>
    </lineage>
</organism>
<dbReference type="Pfam" id="PF12840">
    <property type="entry name" value="HTH_20"/>
    <property type="match status" value="1"/>
</dbReference>
<protein>
    <submittedName>
        <fullName evidence="5">Winged helix-turn-helix transcriptional regulator</fullName>
    </submittedName>
</protein>
<dbReference type="NCBIfam" id="NF033788">
    <property type="entry name" value="HTH_metalloreg"/>
    <property type="match status" value="1"/>
</dbReference>
<reference evidence="5 6" key="1">
    <citation type="submission" date="2020-07" db="EMBL/GenBank/DDBJ databases">
        <title>Characterization and genome sequencing of isolate MD1, a novel member within the family Lachnospiraceae.</title>
        <authorList>
            <person name="Rettenmaier R."/>
            <person name="Di Bello L."/>
            <person name="Zinser C."/>
            <person name="Scheitz K."/>
            <person name="Liebl W."/>
            <person name="Zverlov V."/>
        </authorList>
    </citation>
    <scope>NUCLEOTIDE SEQUENCE [LARGE SCALE GENOMIC DNA]</scope>
    <source>
        <strain evidence="5 6">MD1</strain>
    </source>
</reference>
<keyword evidence="6" id="KW-1185">Reference proteome</keyword>
<keyword evidence="2" id="KW-0238">DNA-binding</keyword>
<name>A0A839K107_9FIRM</name>
<dbReference type="SMART" id="SM00418">
    <property type="entry name" value="HTH_ARSR"/>
    <property type="match status" value="1"/>
</dbReference>
<dbReference type="EMBL" id="JACEGA010000001">
    <property type="protein sequence ID" value="MBB2183330.1"/>
    <property type="molecule type" value="Genomic_DNA"/>
</dbReference>
<dbReference type="GO" id="GO:0003700">
    <property type="term" value="F:DNA-binding transcription factor activity"/>
    <property type="evidence" value="ECO:0007669"/>
    <property type="project" value="InterPro"/>
</dbReference>
<dbReference type="PROSITE" id="PS50987">
    <property type="entry name" value="HTH_ARSR_2"/>
    <property type="match status" value="1"/>
</dbReference>
<dbReference type="CDD" id="cd00090">
    <property type="entry name" value="HTH_ARSR"/>
    <property type="match status" value="1"/>
</dbReference>
<dbReference type="Gene3D" id="1.10.10.10">
    <property type="entry name" value="Winged helix-like DNA-binding domain superfamily/Winged helix DNA-binding domain"/>
    <property type="match status" value="1"/>
</dbReference>
<dbReference type="PANTHER" id="PTHR43132">
    <property type="entry name" value="ARSENICAL RESISTANCE OPERON REPRESSOR ARSR-RELATED"/>
    <property type="match status" value="1"/>
</dbReference>
<keyword evidence="3" id="KW-0804">Transcription</keyword>
<dbReference type="RefSeq" id="WP_228352991.1">
    <property type="nucleotide sequence ID" value="NZ_JACEGA010000001.1"/>
</dbReference>
<evidence type="ECO:0000256" key="3">
    <source>
        <dbReference type="ARBA" id="ARBA00023163"/>
    </source>
</evidence>
<proteinExistence type="predicted"/>
<evidence type="ECO:0000313" key="6">
    <source>
        <dbReference type="Proteomes" id="UP000574276"/>
    </source>
</evidence>
<feature type="domain" description="HTH arsR-type" evidence="4">
    <location>
        <begin position="3"/>
        <end position="92"/>
    </location>
</feature>
<dbReference type="Proteomes" id="UP000574276">
    <property type="component" value="Unassembled WGS sequence"/>
</dbReference>